<dbReference type="OrthoDB" id="1145at2"/>
<evidence type="ECO:0000313" key="5">
    <source>
        <dbReference type="EMBL" id="EHM10830.1"/>
    </source>
</evidence>
<keyword evidence="2" id="KW-0285">Flavoprotein</keyword>
<dbReference type="InterPro" id="IPR036188">
    <property type="entry name" value="FAD/NAD-bd_sf"/>
</dbReference>
<dbReference type="SUPFAM" id="SSF55424">
    <property type="entry name" value="FAD/NAD-linked reductases, dimerisation (C-terminal) domain"/>
    <property type="match status" value="1"/>
</dbReference>
<dbReference type="PRINTS" id="PR00368">
    <property type="entry name" value="FADPNR"/>
</dbReference>
<sequence>MERSVQVLIVGGGPGGRVSYMALRKMGIRSIAMVADEPPTVICSLPYGIGRRLIPGGPERVIVDLRESPRLPKEIADDTIWGRVVSVDHPSRLAVVRTGSGDVLVRYEKLILAQGAAPWIPQVPGVLASEGSKGPTVMVGDGLYHRDALANNVKVLRGAQDAIEIDKLAGDAKRSVVVGSGAIGLEVAEALVDRGLQVTLVEVLDHVVAALDLELAAVVENKLLQRGVDVRLGVTVKEVRQGEVILSDGSSVPMDFVVFASGVRPRLDLARSLGLKVERGVVVDQAMRASFEGVYAVGDMAQVQDAATGRPMLPLIGTLAMRQAMVAAMDIAGMPAGLPPVTVWGVSQIFDLHWGSVGWTLEAARRAGMPAESVAVPIRSRDPFMEGRDGMWRITVAMGGEGLKPGQIIGFQVATEGDNPIHLAERFIDIITARSTVQDLFARYFIHSPSHNAVDDPYLGLMMEAQKLMAGPGGQPPAKA</sequence>
<evidence type="ECO:0000313" key="6">
    <source>
        <dbReference type="Proteomes" id="UP000005730"/>
    </source>
</evidence>
<evidence type="ECO:0000259" key="4">
    <source>
        <dbReference type="Pfam" id="PF07992"/>
    </source>
</evidence>
<reference evidence="5 6" key="1">
    <citation type="submission" date="2011-10" db="EMBL/GenBank/DDBJ databases">
        <title>The Noncontiguous Finished genome of Thermanaerovibrio velox DSM 12556.</title>
        <authorList>
            <consortium name="US DOE Joint Genome Institute (JGI-PGF)"/>
            <person name="Lucas S."/>
            <person name="Copeland A."/>
            <person name="Lapidus A."/>
            <person name="Glavina del Rio T."/>
            <person name="Dalin E."/>
            <person name="Tice H."/>
            <person name="Bruce D."/>
            <person name="Goodwin L."/>
            <person name="Pitluck S."/>
            <person name="Peters L."/>
            <person name="Mikhailova N."/>
            <person name="Teshima H."/>
            <person name="Kyrpides N."/>
            <person name="Mavromatis K."/>
            <person name="Ivanova N."/>
            <person name="Markowitz V."/>
            <person name="Cheng J.-F."/>
            <person name="Hugenholtz P."/>
            <person name="Woyke T."/>
            <person name="Wu D."/>
            <person name="Spring S."/>
            <person name="Brambilla E.-M."/>
            <person name="Klenk H.-P."/>
            <person name="Eisen J.A."/>
        </authorList>
    </citation>
    <scope>NUCLEOTIDE SEQUENCE [LARGE SCALE GENOMIC DNA]</scope>
    <source>
        <strain evidence="5 6">DSM 12556</strain>
    </source>
</reference>
<dbReference type="PANTHER" id="PTHR43429">
    <property type="entry name" value="PYRIDINE NUCLEOTIDE-DISULFIDE OXIDOREDUCTASE DOMAIN-CONTAINING"/>
    <property type="match status" value="1"/>
</dbReference>
<gene>
    <name evidence="5" type="ORF">TheveDRAFT_1712</name>
</gene>
<dbReference type="InterPro" id="IPR050260">
    <property type="entry name" value="FAD-bd_OxRdtase"/>
</dbReference>
<comment type="cofactor">
    <cofactor evidence="1">
        <name>FAD</name>
        <dbReference type="ChEBI" id="CHEBI:57692"/>
    </cofactor>
</comment>
<dbReference type="PRINTS" id="PR00411">
    <property type="entry name" value="PNDRDTASEI"/>
</dbReference>
<dbReference type="STRING" id="926567.TheveDRAFT_1712"/>
<dbReference type="GO" id="GO:0016491">
    <property type="term" value="F:oxidoreductase activity"/>
    <property type="evidence" value="ECO:0007669"/>
    <property type="project" value="InterPro"/>
</dbReference>
<dbReference type="InterPro" id="IPR023753">
    <property type="entry name" value="FAD/NAD-binding_dom"/>
</dbReference>
<dbReference type="RefSeq" id="WP_006584324.1">
    <property type="nucleotide sequence ID" value="NZ_CM001377.1"/>
</dbReference>
<dbReference type="eggNOG" id="COG1251">
    <property type="taxonomic scope" value="Bacteria"/>
</dbReference>
<protein>
    <submittedName>
        <fullName evidence="5">NAD(P)H-nitrite reductase</fullName>
    </submittedName>
</protein>
<dbReference type="PANTHER" id="PTHR43429:SF3">
    <property type="entry name" value="NITRITE REDUCTASE [NAD(P)H]"/>
    <property type="match status" value="1"/>
</dbReference>
<dbReference type="Proteomes" id="UP000005730">
    <property type="component" value="Chromosome"/>
</dbReference>
<dbReference type="Gene3D" id="3.50.50.60">
    <property type="entry name" value="FAD/NAD(P)-binding domain"/>
    <property type="match status" value="2"/>
</dbReference>
<evidence type="ECO:0000256" key="1">
    <source>
        <dbReference type="ARBA" id="ARBA00001974"/>
    </source>
</evidence>
<organism evidence="5 6">
    <name type="scientific">Thermanaerovibrio velox DSM 12556</name>
    <dbReference type="NCBI Taxonomy" id="926567"/>
    <lineage>
        <taxon>Bacteria</taxon>
        <taxon>Thermotogati</taxon>
        <taxon>Synergistota</taxon>
        <taxon>Synergistia</taxon>
        <taxon>Synergistales</taxon>
        <taxon>Synergistaceae</taxon>
        <taxon>Thermanaerovibrio</taxon>
    </lineage>
</organism>
<keyword evidence="6" id="KW-1185">Reference proteome</keyword>
<evidence type="ECO:0000256" key="2">
    <source>
        <dbReference type="ARBA" id="ARBA00022630"/>
    </source>
</evidence>
<evidence type="ECO:0000256" key="3">
    <source>
        <dbReference type="ARBA" id="ARBA00022827"/>
    </source>
</evidence>
<keyword evidence="3" id="KW-0274">FAD</keyword>
<dbReference type="AlphaFoldDB" id="H0UQR5"/>
<dbReference type="Pfam" id="PF07992">
    <property type="entry name" value="Pyr_redox_2"/>
    <property type="match status" value="1"/>
</dbReference>
<dbReference type="HOGENOM" id="CLU_003291_1_3_0"/>
<feature type="domain" description="FAD/NAD(P)-binding" evidence="4">
    <location>
        <begin position="6"/>
        <end position="308"/>
    </location>
</feature>
<dbReference type="Gene3D" id="3.30.390.30">
    <property type="match status" value="1"/>
</dbReference>
<name>H0UQR5_9BACT</name>
<accession>H0UQR5</accession>
<dbReference type="InterPro" id="IPR016156">
    <property type="entry name" value="FAD/NAD-linked_Rdtase_dimer_sf"/>
</dbReference>
<proteinExistence type="predicted"/>
<dbReference type="EMBL" id="CM001377">
    <property type="protein sequence ID" value="EHM10830.1"/>
    <property type="molecule type" value="Genomic_DNA"/>
</dbReference>
<dbReference type="SUPFAM" id="SSF51905">
    <property type="entry name" value="FAD/NAD(P)-binding domain"/>
    <property type="match status" value="1"/>
</dbReference>